<reference evidence="1 2" key="1">
    <citation type="submission" date="2019-11" db="EMBL/GenBank/DDBJ databases">
        <title>Whole genome sequence of Oryza granulata.</title>
        <authorList>
            <person name="Li W."/>
        </authorList>
    </citation>
    <scope>NUCLEOTIDE SEQUENCE [LARGE SCALE GENOMIC DNA]</scope>
    <source>
        <strain evidence="2">cv. Menghai</strain>
        <tissue evidence="1">Leaf</tissue>
    </source>
</reference>
<keyword evidence="2" id="KW-1185">Reference proteome</keyword>
<dbReference type="Proteomes" id="UP000479710">
    <property type="component" value="Unassembled WGS sequence"/>
</dbReference>
<dbReference type="EMBL" id="SPHZ02000009">
    <property type="protein sequence ID" value="KAF0901274.1"/>
    <property type="molecule type" value="Genomic_DNA"/>
</dbReference>
<accession>A0A6G1CNA0</accession>
<comment type="caution">
    <text evidence="1">The sequence shown here is derived from an EMBL/GenBank/DDBJ whole genome shotgun (WGS) entry which is preliminary data.</text>
</comment>
<sequence>MGGDAHAASGLTLVVVVPAFLDTNNLEAVTGMEEEALFAPLLSKEEVDAKGFVMKLLQFWVTNITFVINATQDVTLFTK</sequence>
<protein>
    <submittedName>
        <fullName evidence="1">Uncharacterized protein</fullName>
    </submittedName>
</protein>
<gene>
    <name evidence="1" type="ORF">E2562_038877</name>
</gene>
<organism evidence="1 2">
    <name type="scientific">Oryza meyeriana var. granulata</name>
    <dbReference type="NCBI Taxonomy" id="110450"/>
    <lineage>
        <taxon>Eukaryota</taxon>
        <taxon>Viridiplantae</taxon>
        <taxon>Streptophyta</taxon>
        <taxon>Embryophyta</taxon>
        <taxon>Tracheophyta</taxon>
        <taxon>Spermatophyta</taxon>
        <taxon>Magnoliopsida</taxon>
        <taxon>Liliopsida</taxon>
        <taxon>Poales</taxon>
        <taxon>Poaceae</taxon>
        <taxon>BOP clade</taxon>
        <taxon>Oryzoideae</taxon>
        <taxon>Oryzeae</taxon>
        <taxon>Oryzinae</taxon>
        <taxon>Oryza</taxon>
        <taxon>Oryza meyeriana</taxon>
    </lineage>
</organism>
<proteinExistence type="predicted"/>
<evidence type="ECO:0000313" key="2">
    <source>
        <dbReference type="Proteomes" id="UP000479710"/>
    </source>
</evidence>
<name>A0A6G1CNA0_9ORYZ</name>
<dbReference type="AlphaFoldDB" id="A0A6G1CNA0"/>
<evidence type="ECO:0000313" key="1">
    <source>
        <dbReference type="EMBL" id="KAF0901274.1"/>
    </source>
</evidence>